<dbReference type="EMBL" id="CP012109">
    <property type="protein sequence ID" value="AKQ69592.1"/>
    <property type="molecule type" value="Genomic_DNA"/>
</dbReference>
<dbReference type="STRING" id="1297742.A176_006504"/>
<accession>A0A0H4XMN7</accession>
<dbReference type="Pfam" id="PF13205">
    <property type="entry name" value="Big_5"/>
    <property type="match status" value="1"/>
</dbReference>
<sequence>MALDGRCPHGVCLPGSRVQNAVGRRYNQDHPNIQAIGFSGSLRGASMGCPEWPLHGQVGHMSSLRVLAVSLCSLMWACINVPEITVVPDPPDAGDVRPVVTLTLSRTATHADVDVRVSVTELVPESVELFVDGVSVAVLLPPEYSLRWSTQSLSEGPHAFSARVSLGDRVYTSGLRTLVVDRTMPRVVSQLPRTGAQDVSVHAPIQAVFSEALDPTSLSAESVRLLVNQAEVAAELRLSADGTLLTLAPVEQLPVDADVSVSLSSSVADMAGNPLDVVAFTWQWTVPRHLLYGGPLSASSPEGPNVSIFSAALDEDGRPIVAFVDGVAPSNYGVHIMRWSGTTWERLGDVLGGGEEELVIKACSLWTTPTGEIFVSWNSEMGDGNPSIHVHHWNEGRWSPLGAPVRPLESDAKIVSFGFAVNPRQERLLVVLERAPGASPSLYVVRWNEGRWEALSGASELLHPGAIYSGFNWVLDSMGRLVFVWASQTEEWGAATTHARRWSGAHWETRYAAGGGAAAVPVVSTLDAADRLVVGSVAQSAGAGRRPYITRLGGVSGVEVLSANVEGMYPGETDARVEVFDFDPDGMLVSLVSEPEVAGGPVNHYVRRWDETSWVTVGAPVLPRPGTKPVGTARFFMTGTERWVLVRIEESDGTPNQRHLNVYRPNN</sequence>
<name>A0A0H4XMN7_9BACT</name>
<keyword evidence="1" id="KW-0732">Signal</keyword>
<proteinExistence type="predicted"/>
<keyword evidence="4" id="KW-1185">Reference proteome</keyword>
<dbReference type="eggNOG" id="COG3055">
    <property type="taxonomic scope" value="Bacteria"/>
</dbReference>
<organism evidence="3 4">
    <name type="scientific">Pseudomyxococcus hansupus</name>
    <dbReference type="NCBI Taxonomy" id="1297742"/>
    <lineage>
        <taxon>Bacteria</taxon>
        <taxon>Pseudomonadati</taxon>
        <taxon>Myxococcota</taxon>
        <taxon>Myxococcia</taxon>
        <taxon>Myxococcales</taxon>
        <taxon>Cystobacterineae</taxon>
        <taxon>Myxococcaceae</taxon>
        <taxon>Pseudomyxococcus</taxon>
    </lineage>
</organism>
<evidence type="ECO:0000313" key="4">
    <source>
        <dbReference type="Proteomes" id="UP000009026"/>
    </source>
</evidence>
<dbReference type="AlphaFoldDB" id="A0A0H4XMN7"/>
<dbReference type="InterPro" id="IPR032812">
    <property type="entry name" value="SbsA_Ig"/>
</dbReference>
<dbReference type="Proteomes" id="UP000009026">
    <property type="component" value="Chromosome"/>
</dbReference>
<evidence type="ECO:0000256" key="1">
    <source>
        <dbReference type="ARBA" id="ARBA00022729"/>
    </source>
</evidence>
<dbReference type="Gene3D" id="2.60.40.1220">
    <property type="match status" value="1"/>
</dbReference>
<dbReference type="PATRIC" id="fig|1297742.4.peg.6593"/>
<gene>
    <name evidence="3" type="ORF">A176_006504</name>
</gene>
<protein>
    <recommendedName>
        <fullName evidence="2">SbsA Ig-like domain-containing protein</fullName>
    </recommendedName>
</protein>
<evidence type="ECO:0000313" key="3">
    <source>
        <dbReference type="EMBL" id="AKQ69592.1"/>
    </source>
</evidence>
<reference evidence="3 4" key="1">
    <citation type="journal article" date="2016" name="PLoS ONE">
        <title>Complete Genome Sequence and Comparative Genomics of a Novel Myxobacterium Myxococcus hansupus.</title>
        <authorList>
            <person name="Sharma G."/>
            <person name="Narwani T."/>
            <person name="Subramanian S."/>
        </authorList>
    </citation>
    <scope>NUCLEOTIDE SEQUENCE [LARGE SCALE GENOMIC DNA]</scope>
    <source>
        <strain evidence="4">mixupus</strain>
    </source>
</reference>
<dbReference type="InterPro" id="IPR014755">
    <property type="entry name" value="Cu-Rt/internalin_Ig-like"/>
</dbReference>
<dbReference type="SUPFAM" id="SSF63829">
    <property type="entry name" value="Calcium-dependent phosphotriesterase"/>
    <property type="match status" value="1"/>
</dbReference>
<evidence type="ECO:0000259" key="2">
    <source>
        <dbReference type="Pfam" id="PF13205"/>
    </source>
</evidence>
<dbReference type="KEGG" id="mym:A176_006504"/>
<feature type="domain" description="SbsA Ig-like" evidence="2">
    <location>
        <begin position="181"/>
        <end position="281"/>
    </location>
</feature>